<keyword evidence="2" id="KW-1185">Reference proteome</keyword>
<organism evidence="1 2">
    <name type="scientific">Acaulospora colombiana</name>
    <dbReference type="NCBI Taxonomy" id="27376"/>
    <lineage>
        <taxon>Eukaryota</taxon>
        <taxon>Fungi</taxon>
        <taxon>Fungi incertae sedis</taxon>
        <taxon>Mucoromycota</taxon>
        <taxon>Glomeromycotina</taxon>
        <taxon>Glomeromycetes</taxon>
        <taxon>Diversisporales</taxon>
        <taxon>Acaulosporaceae</taxon>
        <taxon>Acaulospora</taxon>
    </lineage>
</organism>
<dbReference type="Proteomes" id="UP000789525">
    <property type="component" value="Unassembled WGS sequence"/>
</dbReference>
<sequence length="45" mass="5455">MNSQKSKAIIQLIFVMLQIVSFLKKIVNMYMLLFARIDNCWLYRE</sequence>
<reference evidence="1" key="1">
    <citation type="submission" date="2021-06" db="EMBL/GenBank/DDBJ databases">
        <authorList>
            <person name="Kallberg Y."/>
            <person name="Tangrot J."/>
            <person name="Rosling A."/>
        </authorList>
    </citation>
    <scope>NUCLEOTIDE SEQUENCE</scope>
    <source>
        <strain evidence="1">CL356</strain>
    </source>
</reference>
<accession>A0ACA9KLF1</accession>
<evidence type="ECO:0000313" key="2">
    <source>
        <dbReference type="Proteomes" id="UP000789525"/>
    </source>
</evidence>
<proteinExistence type="predicted"/>
<dbReference type="EMBL" id="CAJVPT010002317">
    <property type="protein sequence ID" value="CAG8479127.1"/>
    <property type="molecule type" value="Genomic_DNA"/>
</dbReference>
<evidence type="ECO:0000313" key="1">
    <source>
        <dbReference type="EMBL" id="CAG8479127.1"/>
    </source>
</evidence>
<comment type="caution">
    <text evidence="1">The sequence shown here is derived from an EMBL/GenBank/DDBJ whole genome shotgun (WGS) entry which is preliminary data.</text>
</comment>
<name>A0ACA9KLF1_9GLOM</name>
<gene>
    <name evidence="1" type="ORF">ACOLOM_LOCUS1916</name>
</gene>
<protein>
    <submittedName>
        <fullName evidence="1">9306_t:CDS:1</fullName>
    </submittedName>
</protein>